<keyword evidence="6" id="KW-0029">Amino-acid transport</keyword>
<evidence type="ECO:0000256" key="6">
    <source>
        <dbReference type="ARBA" id="ARBA00022970"/>
    </source>
</evidence>
<dbReference type="InterPro" id="IPR035906">
    <property type="entry name" value="MetI-like_sf"/>
</dbReference>
<dbReference type="GO" id="GO:0043190">
    <property type="term" value="C:ATP-binding cassette (ABC) transporter complex"/>
    <property type="evidence" value="ECO:0007669"/>
    <property type="project" value="InterPro"/>
</dbReference>
<dbReference type="STRING" id="46677.AWM79_15925"/>
<dbReference type="InterPro" id="IPR010065">
    <property type="entry name" value="AA_ABC_transptr_permease_3TM"/>
</dbReference>
<protein>
    <submittedName>
        <fullName evidence="10">Amino acid ABC transporter permease</fullName>
    </submittedName>
</protein>
<evidence type="ECO:0000256" key="1">
    <source>
        <dbReference type="ARBA" id="ARBA00004429"/>
    </source>
</evidence>
<comment type="subcellular location">
    <subcellularLocation>
        <location evidence="1">Cell inner membrane</location>
        <topology evidence="1">Multi-pass membrane protein</topology>
    </subcellularLocation>
    <subcellularLocation>
        <location evidence="9">Cell membrane</location>
        <topology evidence="9">Multi-pass membrane protein</topology>
    </subcellularLocation>
</comment>
<organism evidence="10 11">
    <name type="scientific">Pseudomonas agarici</name>
    <dbReference type="NCBI Taxonomy" id="46677"/>
    <lineage>
        <taxon>Bacteria</taxon>
        <taxon>Pseudomonadati</taxon>
        <taxon>Pseudomonadota</taxon>
        <taxon>Gammaproteobacteria</taxon>
        <taxon>Pseudomonadales</taxon>
        <taxon>Pseudomonadaceae</taxon>
        <taxon>Pseudomonas</taxon>
    </lineage>
</organism>
<keyword evidence="8 9" id="KW-0472">Membrane</keyword>
<evidence type="ECO:0000256" key="9">
    <source>
        <dbReference type="RuleBase" id="RU363032"/>
    </source>
</evidence>
<dbReference type="NCBIfam" id="TIGR01726">
    <property type="entry name" value="HEQRo_perm_3TM"/>
    <property type="match status" value="1"/>
</dbReference>
<feature type="transmembrane region" description="Helical" evidence="9">
    <location>
        <begin position="20"/>
        <end position="52"/>
    </location>
</feature>
<evidence type="ECO:0000313" key="11">
    <source>
        <dbReference type="Proteomes" id="UP000063229"/>
    </source>
</evidence>
<feature type="transmembrane region" description="Helical" evidence="9">
    <location>
        <begin position="64"/>
        <end position="86"/>
    </location>
</feature>
<dbReference type="CDD" id="cd06261">
    <property type="entry name" value="TM_PBP2"/>
    <property type="match status" value="1"/>
</dbReference>
<evidence type="ECO:0000256" key="8">
    <source>
        <dbReference type="ARBA" id="ARBA00023136"/>
    </source>
</evidence>
<keyword evidence="5 9" id="KW-0812">Transmembrane</keyword>
<keyword evidence="3 9" id="KW-0813">Transport</keyword>
<dbReference type="GO" id="GO:0022857">
    <property type="term" value="F:transmembrane transporter activity"/>
    <property type="evidence" value="ECO:0007669"/>
    <property type="project" value="InterPro"/>
</dbReference>
<proteinExistence type="inferred from homology"/>
<comment type="similarity">
    <text evidence="2">Belongs to the binding-protein-dependent transport system permease family. HisMQ subfamily.</text>
</comment>
<keyword evidence="4" id="KW-1003">Cell membrane</keyword>
<dbReference type="PROSITE" id="PS50928">
    <property type="entry name" value="ABC_TM1"/>
    <property type="match status" value="1"/>
</dbReference>
<dbReference type="SUPFAM" id="SSF161098">
    <property type="entry name" value="MetI-like"/>
    <property type="match status" value="1"/>
</dbReference>
<dbReference type="Gene3D" id="1.10.3720.10">
    <property type="entry name" value="MetI-like"/>
    <property type="match status" value="1"/>
</dbReference>
<evidence type="ECO:0000313" key="10">
    <source>
        <dbReference type="EMBL" id="AMB86710.1"/>
    </source>
</evidence>
<accession>A0A0X1T3S1</accession>
<evidence type="ECO:0000256" key="2">
    <source>
        <dbReference type="ARBA" id="ARBA00010072"/>
    </source>
</evidence>
<dbReference type="EMBL" id="CP014135">
    <property type="protein sequence ID" value="AMB86710.1"/>
    <property type="molecule type" value="Genomic_DNA"/>
</dbReference>
<dbReference type="KEGG" id="pagb:AWM79_15925"/>
<sequence length="247" mass="27656">MNYNWHWGVFFNEAWPGQTYLDWVLSGLAVTVSVGLLAWCIGLLLGIVMGVLRTVPNRWVSAVAAAYVELFRNIPLLVQLFIWYFVVPELLPLSWGTQIKSIDPFLQQFFAAVLCLGMYTSARICEQVRAGIESLPPGQRNAGLALGMTLPQTYRYVLLPVSLRVIVPPLTSECMTVFKNSAVASMIGLLDLTAQGRQLVDYTSQPYETFTMVTVLYIMVSGSAMLVMRAVEKRTRIPSHVRSQERS</sequence>
<evidence type="ECO:0000256" key="3">
    <source>
        <dbReference type="ARBA" id="ARBA00022448"/>
    </source>
</evidence>
<dbReference type="RefSeq" id="WP_017130402.1">
    <property type="nucleotide sequence ID" value="NZ_CP014135.1"/>
</dbReference>
<dbReference type="InterPro" id="IPR043429">
    <property type="entry name" value="ArtM/GltK/GlnP/TcyL/YhdX-like"/>
</dbReference>
<evidence type="ECO:0000256" key="5">
    <source>
        <dbReference type="ARBA" id="ARBA00022692"/>
    </source>
</evidence>
<dbReference type="InterPro" id="IPR000515">
    <property type="entry name" value="MetI-like"/>
</dbReference>
<feature type="transmembrane region" description="Helical" evidence="9">
    <location>
        <begin position="209"/>
        <end position="228"/>
    </location>
</feature>
<evidence type="ECO:0000256" key="7">
    <source>
        <dbReference type="ARBA" id="ARBA00022989"/>
    </source>
</evidence>
<dbReference type="AlphaFoldDB" id="A0A0X1T3S1"/>
<reference evidence="10 11" key="1">
    <citation type="submission" date="2016-01" db="EMBL/GenBank/DDBJ databases">
        <authorList>
            <person name="McClelland M."/>
            <person name="Jain A."/>
            <person name="Saraogi P."/>
            <person name="Mendelson R."/>
            <person name="Westerman R."/>
            <person name="SanMiguel P."/>
            <person name="Csonka L."/>
        </authorList>
    </citation>
    <scope>NUCLEOTIDE SEQUENCE [LARGE SCALE GENOMIC DNA]</scope>
    <source>
        <strain evidence="10 11">NCPPB 2472</strain>
    </source>
</reference>
<evidence type="ECO:0000256" key="4">
    <source>
        <dbReference type="ARBA" id="ARBA00022475"/>
    </source>
</evidence>
<dbReference type="Proteomes" id="UP000063229">
    <property type="component" value="Chromosome"/>
</dbReference>
<keyword evidence="11" id="KW-1185">Reference proteome</keyword>
<gene>
    <name evidence="10" type="ORF">AWM79_15925</name>
</gene>
<dbReference type="PANTHER" id="PTHR30614:SF42">
    <property type="entry name" value="GLUTAMATE_ASPARTATE IMPORT PERMEASE PROTEIN GLTJ"/>
    <property type="match status" value="1"/>
</dbReference>
<dbReference type="PANTHER" id="PTHR30614">
    <property type="entry name" value="MEMBRANE COMPONENT OF AMINO ACID ABC TRANSPORTER"/>
    <property type="match status" value="1"/>
</dbReference>
<name>A0A0X1T3S1_PSEAA</name>
<dbReference type="Pfam" id="PF00528">
    <property type="entry name" value="BPD_transp_1"/>
    <property type="match status" value="1"/>
</dbReference>
<dbReference type="OrthoDB" id="6534575at2"/>
<dbReference type="GO" id="GO:0006865">
    <property type="term" value="P:amino acid transport"/>
    <property type="evidence" value="ECO:0007669"/>
    <property type="project" value="UniProtKB-KW"/>
</dbReference>
<keyword evidence="7 9" id="KW-1133">Transmembrane helix</keyword>